<dbReference type="NCBIfam" id="NF041638">
    <property type="entry name" value="QRL_CxxC_CxxC"/>
    <property type="match status" value="1"/>
</dbReference>
<proteinExistence type="predicted"/>
<name>A0A7J0D4Y7_STRMI</name>
<dbReference type="EMBL" id="BLWD01000003">
    <property type="protein sequence ID" value="GFN09792.1"/>
    <property type="molecule type" value="Genomic_DNA"/>
</dbReference>
<comment type="caution">
    <text evidence="2">The sequence shown here is derived from an EMBL/GenBank/DDBJ whole genome shotgun (WGS) entry which is preliminary data.</text>
</comment>
<evidence type="ECO:0000313" key="3">
    <source>
        <dbReference type="Proteomes" id="UP000498740"/>
    </source>
</evidence>
<feature type="compositionally biased region" description="Pro residues" evidence="1">
    <location>
        <begin position="173"/>
        <end position="201"/>
    </location>
</feature>
<dbReference type="InterPro" id="IPR048142">
    <property type="entry name" value="QRL_CxxC_CxxC"/>
</dbReference>
<dbReference type="AlphaFoldDB" id="A0A7J0D4Y7"/>
<dbReference type="Proteomes" id="UP000498740">
    <property type="component" value="Unassembled WGS sequence"/>
</dbReference>
<gene>
    <name evidence="2" type="ORF">Smic_83480</name>
</gene>
<protein>
    <submittedName>
        <fullName evidence="2">Uncharacterized protein</fullName>
    </submittedName>
</protein>
<sequence>MSVRRTFKQALAALTSPGWSYAHTDPEQLHQVLAEQTVAANREAADHADGAAAWNNAGLHVQPGVLEVRRDVLADVHYLEGLLIGARRRGLDAELIERLAAAVDTGHELTVLLADAARATITAPRRATERPGRPPAQARPPRSTHNPAQLKAQPSHGFCPPSRSLEVHRAHAPPAPPHRPPPPATPRPPPPAAPAQPPPYLEPVMPRTRRKRPRKATRVPRSDATLPEFDRGALPEGLATRRALREMGLSPGDNTGPVAILRCRLCATRPQWSCRHPTRGFLLRVDLARPKRVPTLAQELALDRAMAARSTCSRCSRRYYYCLPLRTVGSCDPCARGYEPTPGTYVTTTVTPVTHRLAA</sequence>
<evidence type="ECO:0000256" key="1">
    <source>
        <dbReference type="SAM" id="MobiDB-lite"/>
    </source>
</evidence>
<reference evidence="2 3" key="1">
    <citation type="submission" date="2020-05" db="EMBL/GenBank/DDBJ databases">
        <title>Whole genome shotgun sequence of Streptomyces microflavus NBRC 13062.</title>
        <authorList>
            <person name="Komaki H."/>
            <person name="Tamura T."/>
        </authorList>
    </citation>
    <scope>NUCLEOTIDE SEQUENCE [LARGE SCALE GENOMIC DNA]</scope>
    <source>
        <strain evidence="2 3">NBRC 13062</strain>
    </source>
</reference>
<evidence type="ECO:0000313" key="2">
    <source>
        <dbReference type="EMBL" id="GFN09792.1"/>
    </source>
</evidence>
<feature type="compositionally biased region" description="Basic residues" evidence="1">
    <location>
        <begin position="207"/>
        <end position="218"/>
    </location>
</feature>
<feature type="region of interest" description="Disordered" evidence="1">
    <location>
        <begin position="122"/>
        <end position="234"/>
    </location>
</feature>
<organism evidence="2 3">
    <name type="scientific">Streptomyces microflavus</name>
    <name type="common">Streptomyces lipmanii</name>
    <dbReference type="NCBI Taxonomy" id="1919"/>
    <lineage>
        <taxon>Bacteria</taxon>
        <taxon>Bacillati</taxon>
        <taxon>Actinomycetota</taxon>
        <taxon>Actinomycetes</taxon>
        <taxon>Kitasatosporales</taxon>
        <taxon>Streptomycetaceae</taxon>
        <taxon>Streptomyces</taxon>
    </lineage>
</organism>
<accession>A0A7J0D4Y7</accession>